<dbReference type="AlphaFoldDB" id="A0A844B481"/>
<evidence type="ECO:0000313" key="3">
    <source>
        <dbReference type="Proteomes" id="UP000487350"/>
    </source>
</evidence>
<evidence type="ECO:0000256" key="1">
    <source>
        <dbReference type="SAM" id="MobiDB-lite"/>
    </source>
</evidence>
<keyword evidence="3" id="KW-1185">Reference proteome</keyword>
<feature type="compositionally biased region" description="Polar residues" evidence="1">
    <location>
        <begin position="15"/>
        <end position="24"/>
    </location>
</feature>
<feature type="region of interest" description="Disordered" evidence="1">
    <location>
        <begin position="319"/>
        <end position="357"/>
    </location>
</feature>
<evidence type="ECO:0000313" key="2">
    <source>
        <dbReference type="EMBL" id="MRD48032.1"/>
    </source>
</evidence>
<reference evidence="2 3" key="1">
    <citation type="submission" date="2019-11" db="EMBL/GenBank/DDBJ databases">
        <title>Caenimonas koreensis gen. nov., sp. nov., isolated from activated sludge.</title>
        <authorList>
            <person name="Seung H.R."/>
        </authorList>
    </citation>
    <scope>NUCLEOTIDE SEQUENCE [LARGE SCALE GENOMIC DNA]</scope>
    <source>
        <strain evidence="2 3">EMB320</strain>
    </source>
</reference>
<accession>A0A844B481</accession>
<feature type="region of interest" description="Disordered" evidence="1">
    <location>
        <begin position="1"/>
        <end position="38"/>
    </location>
</feature>
<dbReference type="EMBL" id="WJBU01000010">
    <property type="protein sequence ID" value="MRD48032.1"/>
    <property type="molecule type" value="Genomic_DNA"/>
</dbReference>
<dbReference type="Proteomes" id="UP000487350">
    <property type="component" value="Unassembled WGS sequence"/>
</dbReference>
<organism evidence="2 3">
    <name type="scientific">Caenimonas koreensis DSM 17982</name>
    <dbReference type="NCBI Taxonomy" id="1121255"/>
    <lineage>
        <taxon>Bacteria</taxon>
        <taxon>Pseudomonadati</taxon>
        <taxon>Pseudomonadota</taxon>
        <taxon>Betaproteobacteria</taxon>
        <taxon>Burkholderiales</taxon>
        <taxon>Comamonadaceae</taxon>
        <taxon>Caenimonas</taxon>
    </lineage>
</organism>
<dbReference type="RefSeq" id="WP_153585334.1">
    <property type="nucleotide sequence ID" value="NZ_WJBU01000010.1"/>
</dbReference>
<comment type="caution">
    <text evidence="2">The sequence shown here is derived from an EMBL/GenBank/DDBJ whole genome shotgun (WGS) entry which is preliminary data.</text>
</comment>
<proteinExistence type="predicted"/>
<name>A0A844B481_9BURK</name>
<sequence length="357" mass="38781">MPRFFSWPCGANVQAPHTTDTTNPVPAASDTSRHERPLAIEPPAPRFYAENLVILTPADKGCLSVSASVGYALLTAPESPFWEQAKATNAALICQLGALSRAIEAARQSGSPELDELEQRAAGIEIEIDRLNADIVSLPQRGPVDTANVARDRLMILNAMAWGKKDKAQTAAEYAEQQWARLNDVRAQAQPNPPLARGAGMQWSSYVTRRSELVGELTVVADELKRRMAGGRPSGKRELLSISIYYDLFNELAGEVRSLDADVASAHADYLKADSDRTTDIALAEMEYYQTKFESSPQVPTPGAVAAVILYVEPELRGSVTADEQPRHAASATRQSASDSAELSDQKRHSKPALIED</sequence>
<protein>
    <submittedName>
        <fullName evidence="2">Uncharacterized protein</fullName>
    </submittedName>
</protein>
<gene>
    <name evidence="2" type="ORF">GHT07_12130</name>
</gene>
<feature type="compositionally biased region" description="Polar residues" evidence="1">
    <location>
        <begin position="332"/>
        <end position="343"/>
    </location>
</feature>